<organism evidence="1 2">
    <name type="scientific">Globodera rostochiensis</name>
    <name type="common">Golden nematode worm</name>
    <name type="synonym">Heterodera rostochiensis</name>
    <dbReference type="NCBI Taxonomy" id="31243"/>
    <lineage>
        <taxon>Eukaryota</taxon>
        <taxon>Metazoa</taxon>
        <taxon>Ecdysozoa</taxon>
        <taxon>Nematoda</taxon>
        <taxon>Chromadorea</taxon>
        <taxon>Rhabditida</taxon>
        <taxon>Tylenchina</taxon>
        <taxon>Tylenchomorpha</taxon>
        <taxon>Tylenchoidea</taxon>
        <taxon>Heteroderidae</taxon>
        <taxon>Heteroderinae</taxon>
        <taxon>Globodera</taxon>
    </lineage>
</organism>
<reference evidence="2" key="1">
    <citation type="submission" date="2022-11" db="UniProtKB">
        <authorList>
            <consortium name="WormBaseParasite"/>
        </authorList>
    </citation>
    <scope>IDENTIFICATION</scope>
</reference>
<sequence>MGITRRHNAILDRFAKETIRGRPAHRVSRPSWRPSPTIAADVVSNAIRWSRDIYIEHITGVPQFNDDGNANCNQHLPETTDTGARTMPNQDSPARLISWIPRSNLALKLAAGPPEHLKMLFQNHSCPM</sequence>
<dbReference type="Proteomes" id="UP000887572">
    <property type="component" value="Unplaced"/>
</dbReference>
<proteinExistence type="predicted"/>
<evidence type="ECO:0000313" key="1">
    <source>
        <dbReference type="Proteomes" id="UP000887572"/>
    </source>
</evidence>
<keyword evidence="1" id="KW-1185">Reference proteome</keyword>
<dbReference type="AlphaFoldDB" id="A0A914H7Z0"/>
<evidence type="ECO:0000313" key="2">
    <source>
        <dbReference type="WBParaSite" id="Gr19_v10_g14650.t1"/>
    </source>
</evidence>
<accession>A0A914H7Z0</accession>
<name>A0A914H7Z0_GLORO</name>
<protein>
    <submittedName>
        <fullName evidence="2">Uncharacterized protein</fullName>
    </submittedName>
</protein>
<dbReference type="WBParaSite" id="Gr19_v10_g14650.t1">
    <property type="protein sequence ID" value="Gr19_v10_g14650.t1"/>
    <property type="gene ID" value="Gr19_v10_g14650"/>
</dbReference>